<sequence length="235" mass="26617">MKGEIDYSIIKPGSGKLLQKENPEQKVAREEKERQERMNKYSLKEQLNDELKNEKRQAGGVLLSSLRPNPLHIQDQLNPIKNSSVGAAPPSLSSLGSTFLQMPNISSSLINRPIQNTSVPLTYQQQLNHSLAQNQAEKHAQSGGFQSEAQASQIGSFSEVLDVSNDRNMPQSLRLSYHPDSKMNNPHKMLILIEVLKQVEVEEEIDGQNSNRVCREMKKEQEVHLIVWKLKEIEE</sequence>
<gene>
    <name evidence="2" type="ORF">EZS28_022149</name>
</gene>
<proteinExistence type="predicted"/>
<accession>A0A5J4VIN2</accession>
<organism evidence="2 3">
    <name type="scientific">Streblomastix strix</name>
    <dbReference type="NCBI Taxonomy" id="222440"/>
    <lineage>
        <taxon>Eukaryota</taxon>
        <taxon>Metamonada</taxon>
        <taxon>Preaxostyla</taxon>
        <taxon>Oxymonadida</taxon>
        <taxon>Streblomastigidae</taxon>
        <taxon>Streblomastix</taxon>
    </lineage>
</organism>
<feature type="region of interest" description="Disordered" evidence="1">
    <location>
        <begin position="13"/>
        <end position="47"/>
    </location>
</feature>
<protein>
    <submittedName>
        <fullName evidence="2">Uncharacterized protein</fullName>
    </submittedName>
</protein>
<evidence type="ECO:0000256" key="1">
    <source>
        <dbReference type="SAM" id="MobiDB-lite"/>
    </source>
</evidence>
<dbReference type="AlphaFoldDB" id="A0A5J4VIN2"/>
<evidence type="ECO:0000313" key="2">
    <source>
        <dbReference type="EMBL" id="KAA6382325.1"/>
    </source>
</evidence>
<evidence type="ECO:0000313" key="3">
    <source>
        <dbReference type="Proteomes" id="UP000324800"/>
    </source>
</evidence>
<dbReference type="Proteomes" id="UP000324800">
    <property type="component" value="Unassembled WGS sequence"/>
</dbReference>
<name>A0A5J4VIN2_9EUKA</name>
<dbReference type="EMBL" id="SNRW01006842">
    <property type="protein sequence ID" value="KAA6382325.1"/>
    <property type="molecule type" value="Genomic_DNA"/>
</dbReference>
<feature type="compositionally biased region" description="Basic and acidic residues" evidence="1">
    <location>
        <begin position="18"/>
        <end position="47"/>
    </location>
</feature>
<comment type="caution">
    <text evidence="2">The sequence shown here is derived from an EMBL/GenBank/DDBJ whole genome shotgun (WGS) entry which is preliminary data.</text>
</comment>
<reference evidence="2 3" key="1">
    <citation type="submission" date="2019-03" db="EMBL/GenBank/DDBJ databases">
        <title>Single cell metagenomics reveals metabolic interactions within the superorganism composed of flagellate Streblomastix strix and complex community of Bacteroidetes bacteria on its surface.</title>
        <authorList>
            <person name="Treitli S.C."/>
            <person name="Kolisko M."/>
            <person name="Husnik F."/>
            <person name="Keeling P."/>
            <person name="Hampl V."/>
        </authorList>
    </citation>
    <scope>NUCLEOTIDE SEQUENCE [LARGE SCALE GENOMIC DNA]</scope>
    <source>
        <strain evidence="2">ST1C</strain>
    </source>
</reference>